<protein>
    <recommendedName>
        <fullName evidence="3">Tat (Twin-arginine translocation) pathway signal sequence</fullName>
    </recommendedName>
</protein>
<reference evidence="2" key="1">
    <citation type="submission" date="2016-10" db="EMBL/GenBank/DDBJ databases">
        <authorList>
            <person name="Varghese N."/>
            <person name="Submissions S."/>
        </authorList>
    </citation>
    <scope>NUCLEOTIDE SEQUENCE [LARGE SCALE GENOMIC DNA]</scope>
    <source>
        <strain evidence="2">ATCC 25963</strain>
    </source>
</reference>
<dbReference type="EMBL" id="FOMX01000018">
    <property type="protein sequence ID" value="SFE71912.1"/>
    <property type="molecule type" value="Genomic_DNA"/>
</dbReference>
<dbReference type="InterPro" id="IPR006311">
    <property type="entry name" value="TAT_signal"/>
</dbReference>
<accession>A0A1I2CUQ3</accession>
<dbReference type="STRING" id="54.SAMN02745121_05262"/>
<evidence type="ECO:0008006" key="3">
    <source>
        <dbReference type="Google" id="ProtNLM"/>
    </source>
</evidence>
<dbReference type="AlphaFoldDB" id="A0A1I2CUQ3"/>
<evidence type="ECO:0000313" key="2">
    <source>
        <dbReference type="Proteomes" id="UP000199400"/>
    </source>
</evidence>
<organism evidence="1 2">
    <name type="scientific">Nannocystis exedens</name>
    <dbReference type="NCBI Taxonomy" id="54"/>
    <lineage>
        <taxon>Bacteria</taxon>
        <taxon>Pseudomonadati</taxon>
        <taxon>Myxococcota</taxon>
        <taxon>Polyangia</taxon>
        <taxon>Nannocystales</taxon>
        <taxon>Nannocystaceae</taxon>
        <taxon>Nannocystis</taxon>
    </lineage>
</organism>
<sequence length="48" mass="5031">MIKDSVNGRRSWLKGVGALALVGAAGLPRRARAAEVLKIATLYPKASP</sequence>
<dbReference type="PROSITE" id="PS51318">
    <property type="entry name" value="TAT"/>
    <property type="match status" value="1"/>
</dbReference>
<proteinExistence type="predicted"/>
<dbReference type="Proteomes" id="UP000199400">
    <property type="component" value="Unassembled WGS sequence"/>
</dbReference>
<dbReference type="RefSeq" id="WP_170135546.1">
    <property type="nucleotide sequence ID" value="NZ_FOMX01000018.1"/>
</dbReference>
<evidence type="ECO:0000313" key="1">
    <source>
        <dbReference type="EMBL" id="SFE71912.1"/>
    </source>
</evidence>
<gene>
    <name evidence="1" type="ORF">SAMN02745121_05262</name>
</gene>
<keyword evidence="2" id="KW-1185">Reference proteome</keyword>
<name>A0A1I2CUQ3_9BACT</name>